<organism evidence="1 2">
    <name type="scientific">Chryseobacterium piscium</name>
    <dbReference type="NCBI Taxonomy" id="333702"/>
    <lineage>
        <taxon>Bacteria</taxon>
        <taxon>Pseudomonadati</taxon>
        <taxon>Bacteroidota</taxon>
        <taxon>Flavobacteriia</taxon>
        <taxon>Flavobacteriales</taxon>
        <taxon>Weeksellaceae</taxon>
        <taxon>Chryseobacterium group</taxon>
        <taxon>Chryseobacterium</taxon>
    </lineage>
</organism>
<reference evidence="1 2" key="1">
    <citation type="journal article" date="2006" name="Int. J. Syst. Evol. Microbiol.">
        <title>Chryseobacterium piscium sp. nov., isolated from fish of the South Atlantic Ocean off South Africa.</title>
        <authorList>
            <person name="de Beer H."/>
            <person name="Hugo C.J."/>
            <person name="Jooste P.J."/>
            <person name="Vancanneyt M."/>
            <person name="Coenye T."/>
            <person name="Vandamme P."/>
        </authorList>
    </citation>
    <scope>NUCLEOTIDE SEQUENCE [LARGE SCALE GENOMIC DNA]</scope>
    <source>
        <strain evidence="1 2">CCUG 51923</strain>
    </source>
</reference>
<evidence type="ECO:0000313" key="2">
    <source>
        <dbReference type="Proteomes" id="UP000256512"/>
    </source>
</evidence>
<accession>A0A3D9BVE5</accession>
<keyword evidence="2" id="KW-1185">Reference proteome</keyword>
<dbReference type="Proteomes" id="UP000256512">
    <property type="component" value="Unassembled WGS sequence"/>
</dbReference>
<protein>
    <submittedName>
        <fullName evidence="1">Uncharacterized protein</fullName>
    </submittedName>
</protein>
<evidence type="ECO:0000313" key="1">
    <source>
        <dbReference type="EMBL" id="REC57402.1"/>
    </source>
</evidence>
<gene>
    <name evidence="1" type="ORF">DRF62_00100</name>
</gene>
<proteinExistence type="predicted"/>
<dbReference type="AlphaFoldDB" id="A0A3D9BVE5"/>
<comment type="caution">
    <text evidence="1">The sequence shown here is derived from an EMBL/GenBank/DDBJ whole genome shotgun (WGS) entry which is preliminary data.</text>
</comment>
<dbReference type="EMBL" id="QNVS01000001">
    <property type="protein sequence ID" value="REC57402.1"/>
    <property type="molecule type" value="Genomic_DNA"/>
</dbReference>
<dbReference type="RefSeq" id="WP_115948533.1">
    <property type="nucleotide sequence ID" value="NZ_QNVS01000001.1"/>
</dbReference>
<sequence length="182" mass="21766">MKKIFFLNLIFLSTQIFSQEITKKDCDGYLKQTGLKYLKCIYQFEKTDSKDKIYQFYNWSAFGKTIFTNVEKRKSGYFLISHELNQAIYNEKTFEFEHPITVCQNRKLTEKEFKDFENILNKNKFWEKQTYDLKPICTDGFGIVFQALHNGDYRNYSNGNCAAQDEYLNVLYAEIKKLLKLY</sequence>
<name>A0A3D9BVE5_9FLAO</name>